<organism evidence="1 2">
    <name type="scientific">Lasiodiplodia mahajangana</name>
    <dbReference type="NCBI Taxonomy" id="1108764"/>
    <lineage>
        <taxon>Eukaryota</taxon>
        <taxon>Fungi</taxon>
        <taxon>Dikarya</taxon>
        <taxon>Ascomycota</taxon>
        <taxon>Pezizomycotina</taxon>
        <taxon>Dothideomycetes</taxon>
        <taxon>Dothideomycetes incertae sedis</taxon>
        <taxon>Botryosphaeriales</taxon>
        <taxon>Botryosphaeriaceae</taxon>
        <taxon>Lasiodiplodia</taxon>
    </lineage>
</organism>
<dbReference type="Proteomes" id="UP001153332">
    <property type="component" value="Unassembled WGS sequence"/>
</dbReference>
<proteinExistence type="predicted"/>
<evidence type="ECO:0000313" key="2">
    <source>
        <dbReference type="Proteomes" id="UP001153332"/>
    </source>
</evidence>
<reference evidence="1" key="1">
    <citation type="submission" date="2022-12" db="EMBL/GenBank/DDBJ databases">
        <title>Genome Sequence of Lasiodiplodia mahajangana.</title>
        <authorList>
            <person name="Buettner E."/>
        </authorList>
    </citation>
    <scope>NUCLEOTIDE SEQUENCE</scope>
    <source>
        <strain evidence="1">VT137</strain>
    </source>
</reference>
<protein>
    <submittedName>
        <fullName evidence="1">Uncharacterized protein</fullName>
    </submittedName>
</protein>
<comment type="caution">
    <text evidence="1">The sequence shown here is derived from an EMBL/GenBank/DDBJ whole genome shotgun (WGS) entry which is preliminary data.</text>
</comment>
<evidence type="ECO:0000313" key="1">
    <source>
        <dbReference type="EMBL" id="KAJ8126390.1"/>
    </source>
</evidence>
<keyword evidence="2" id="KW-1185">Reference proteome</keyword>
<name>A0ACC2JFZ6_9PEZI</name>
<gene>
    <name evidence="1" type="ORF">O1611_g7248</name>
</gene>
<dbReference type="EMBL" id="JAPUUL010001877">
    <property type="protein sequence ID" value="KAJ8126390.1"/>
    <property type="molecule type" value="Genomic_DNA"/>
</dbReference>
<sequence>MPFKDRPAPLDQGGRSSVPPSSHGAPSPAPSTPTSTAPTPPKPAKTGPATFEQMGIPQGKQDDDCVSRHVDYDKKIEWVWALALALALAFSTHITKESIEPLTTRSALDVLRGLWKKETETQSPDLLGIAQI</sequence>
<accession>A0ACC2JFZ6</accession>